<dbReference type="Proteomes" id="UP000054197">
    <property type="component" value="Unassembled WGS sequence"/>
</dbReference>
<feature type="transmembrane region" description="Helical" evidence="1">
    <location>
        <begin position="138"/>
        <end position="158"/>
    </location>
</feature>
<reference evidence="2 3" key="1">
    <citation type="submission" date="2015-09" db="EMBL/GenBank/DDBJ databases">
        <title>Genome sequence of ICMP 11288.</title>
        <authorList>
            <person name="Visnovsky S."/>
            <person name="Lu A."/>
            <person name="Panda P."/>
            <person name="Pitman A."/>
        </authorList>
    </citation>
    <scope>NUCLEOTIDE SEQUENCE [LARGE SCALE GENOMIC DNA]</scope>
    <source>
        <strain evidence="2 3">ICMP 11288</strain>
    </source>
</reference>
<proteinExistence type="predicted"/>
<protein>
    <submittedName>
        <fullName evidence="2">Uncharacterized protein</fullName>
    </submittedName>
</protein>
<accession>A0A0W0I3H7</accession>
<dbReference type="RefSeq" id="WP_058419567.1">
    <property type="nucleotide sequence ID" value="NZ_LKEF01000010.1"/>
</dbReference>
<keyword evidence="1" id="KW-0472">Membrane</keyword>
<feature type="transmembrane region" description="Helical" evidence="1">
    <location>
        <begin position="243"/>
        <end position="262"/>
    </location>
</feature>
<dbReference type="Pfam" id="PF19723">
    <property type="entry name" value="DUF6216"/>
    <property type="match status" value="1"/>
</dbReference>
<dbReference type="EMBL" id="LKEF01000010">
    <property type="protein sequence ID" value="KTB67623.1"/>
    <property type="molecule type" value="Genomic_DNA"/>
</dbReference>
<evidence type="ECO:0000313" key="3">
    <source>
        <dbReference type="Proteomes" id="UP000054197"/>
    </source>
</evidence>
<name>A0A0W0I3H7_PSEFL</name>
<comment type="caution">
    <text evidence="2">The sequence shown here is derived from an EMBL/GenBank/DDBJ whole genome shotgun (WGS) entry which is preliminary data.</text>
</comment>
<organism evidence="2 3">
    <name type="scientific">Pseudomonas fluorescens ICMP 11288</name>
    <dbReference type="NCBI Taxonomy" id="1198309"/>
    <lineage>
        <taxon>Bacteria</taxon>
        <taxon>Pseudomonadati</taxon>
        <taxon>Pseudomonadota</taxon>
        <taxon>Gammaproteobacteria</taxon>
        <taxon>Pseudomonadales</taxon>
        <taxon>Pseudomonadaceae</taxon>
        <taxon>Pseudomonas</taxon>
    </lineage>
</organism>
<feature type="transmembrane region" description="Helical" evidence="1">
    <location>
        <begin position="18"/>
        <end position="38"/>
    </location>
</feature>
<evidence type="ECO:0000313" key="2">
    <source>
        <dbReference type="EMBL" id="KTB67623.1"/>
    </source>
</evidence>
<gene>
    <name evidence="2" type="ORF">AO063_16395</name>
</gene>
<sequence length="290" mass="33245">MSQPALNDNIVTWTFQNYAAIVGLLSGLAICALVLYIYSRSGSLIFLRDLMWRFFGGSTTFENPKYEATRKDLREVEYYRFEFNIPAQNLEHARQADKWITDNHFSYKDVARIRKYIDWKDFTQLSLKEAMITPFKRNWFLGWGIFFLAIISITPPLADSSYLMVSLKKAADVPSFYLSENNAKFHFWPSDTLSVDECKSPTALEKFYNEDFSEGTINTICTLFLSPTYAENVKTGLKEQKGFLLFIACLSIFAVFCILTKLSRLGVARKLHDQMTAQSTHTPAETAAQP</sequence>
<dbReference type="AlphaFoldDB" id="A0A0W0I3H7"/>
<evidence type="ECO:0000256" key="1">
    <source>
        <dbReference type="SAM" id="Phobius"/>
    </source>
</evidence>
<dbReference type="InterPro" id="IPR046188">
    <property type="entry name" value="DUF6216"/>
</dbReference>
<keyword evidence="1" id="KW-0812">Transmembrane</keyword>
<keyword evidence="1" id="KW-1133">Transmembrane helix</keyword>